<evidence type="ECO:0000256" key="8">
    <source>
        <dbReference type="ARBA" id="ARBA00022825"/>
    </source>
</evidence>
<proteinExistence type="inferred from homology"/>
<keyword evidence="6" id="KW-0645">Protease</keyword>
<evidence type="ECO:0000313" key="10">
    <source>
        <dbReference type="Proteomes" id="UP001165962"/>
    </source>
</evidence>
<evidence type="ECO:0000256" key="6">
    <source>
        <dbReference type="ARBA" id="ARBA00022670"/>
    </source>
</evidence>
<dbReference type="InterPro" id="IPR029062">
    <property type="entry name" value="Class_I_gatase-like"/>
</dbReference>
<gene>
    <name evidence="9" type="ORF">G9U52_37685</name>
</gene>
<comment type="caution">
    <text evidence="9">The sequence shown here is derived from an EMBL/GenBank/DDBJ whole genome shotgun (WGS) entry which is preliminary data.</text>
</comment>
<dbReference type="Proteomes" id="UP001165962">
    <property type="component" value="Unassembled WGS sequence"/>
</dbReference>
<keyword evidence="10" id="KW-1185">Reference proteome</keyword>
<evidence type="ECO:0000256" key="3">
    <source>
        <dbReference type="ARBA" id="ARBA00006534"/>
    </source>
</evidence>
<dbReference type="GO" id="GO:0004180">
    <property type="term" value="F:carboxypeptidase activity"/>
    <property type="evidence" value="ECO:0007669"/>
    <property type="project" value="UniProtKB-KW"/>
</dbReference>
<evidence type="ECO:0000256" key="1">
    <source>
        <dbReference type="ARBA" id="ARBA00001092"/>
    </source>
</evidence>
<dbReference type="SUPFAM" id="SSF52317">
    <property type="entry name" value="Class I glutamine amidotransferase-like"/>
    <property type="match status" value="1"/>
</dbReference>
<evidence type="ECO:0000256" key="5">
    <source>
        <dbReference type="ARBA" id="ARBA00015719"/>
    </source>
</evidence>
<accession>A0ABX0JIJ0</accession>
<protein>
    <recommendedName>
        <fullName evidence="5">Cyanophycinase</fullName>
        <ecNumber evidence="4">3.4.15.6</ecNumber>
    </recommendedName>
</protein>
<dbReference type="GO" id="GO:0008241">
    <property type="term" value="F:peptidyl-dipeptidase activity"/>
    <property type="evidence" value="ECO:0007669"/>
    <property type="project" value="UniProtKB-EC"/>
</dbReference>
<dbReference type="NCBIfam" id="TIGR02069">
    <property type="entry name" value="cyanophycinase"/>
    <property type="match status" value="1"/>
</dbReference>
<dbReference type="CDD" id="cd03145">
    <property type="entry name" value="GAT1_cyanophycinase"/>
    <property type="match status" value="1"/>
</dbReference>
<name>A0ABX0JIJ0_9BACL</name>
<dbReference type="PANTHER" id="PTHR36175:SF1">
    <property type="entry name" value="CYANOPHYCINASE"/>
    <property type="match status" value="1"/>
</dbReference>
<evidence type="ECO:0000256" key="2">
    <source>
        <dbReference type="ARBA" id="ARBA00002039"/>
    </source>
</evidence>
<evidence type="ECO:0000313" key="9">
    <source>
        <dbReference type="EMBL" id="NHN35433.1"/>
    </source>
</evidence>
<evidence type="ECO:0000256" key="7">
    <source>
        <dbReference type="ARBA" id="ARBA00022801"/>
    </source>
</evidence>
<dbReference type="Pfam" id="PF03575">
    <property type="entry name" value="Peptidase_S51"/>
    <property type="match status" value="1"/>
</dbReference>
<keyword evidence="7 9" id="KW-0378">Hydrolase</keyword>
<dbReference type="InterPro" id="IPR005320">
    <property type="entry name" value="Peptidase_S51"/>
</dbReference>
<comment type="catalytic activity">
    <reaction evidence="1">
        <text>[L-4-(L-arginin-2-N-yl)aspartate](n) + H2O = [L-4-(L-arginin-2-N-yl)aspartate](n-1) + L-4-(L-arginin-2-N-yl)aspartate</text>
        <dbReference type="Rhea" id="RHEA:12845"/>
        <dbReference type="Rhea" id="RHEA-COMP:13728"/>
        <dbReference type="Rhea" id="RHEA-COMP:13734"/>
        <dbReference type="ChEBI" id="CHEBI:15377"/>
        <dbReference type="ChEBI" id="CHEBI:137986"/>
        <dbReference type="ChEBI" id="CHEBI:137991"/>
        <dbReference type="EC" id="3.4.15.6"/>
    </reaction>
</comment>
<comment type="similarity">
    <text evidence="3">Belongs to the peptidase S51 family.</text>
</comment>
<evidence type="ECO:0000256" key="4">
    <source>
        <dbReference type="ARBA" id="ARBA00013115"/>
    </source>
</evidence>
<dbReference type="EMBL" id="JAAOIW010000036">
    <property type="protein sequence ID" value="NHN35433.1"/>
    <property type="molecule type" value="Genomic_DNA"/>
</dbReference>
<sequence length="270" mass="30326">MVQYLEIGPARGSLFISGGSDKMNFSKFVELVGDPDAPVIIIPTAWEGNNFNPNSRRMKYFRDNGLNNISILHTRDRQEADTENFIQPLKEAKAVYLDGGRQWRLSDAYLQTRVHSELFALLDRGGVIGGGSAGASIQASFLARGDTKTNEIMMGDHLEGFGFLKNMVIDQHLLKRNRQFDLIEIIEAHPHLLGIGIDEDTAIIVTRDEFEVIGSGYVAIYDYSKIVSPRGKFYFLSPGDRYNLKSREAFHVQIKPVERVTAGIWSEQAE</sequence>
<dbReference type="Gene3D" id="3.40.50.880">
    <property type="match status" value="1"/>
</dbReference>
<keyword evidence="8" id="KW-0720">Serine protease</keyword>
<keyword evidence="9" id="KW-0121">Carboxypeptidase</keyword>
<organism evidence="9 10">
    <name type="scientific">Paenibacillus agricola</name>
    <dbReference type="NCBI Taxonomy" id="2716264"/>
    <lineage>
        <taxon>Bacteria</taxon>
        <taxon>Bacillati</taxon>
        <taxon>Bacillota</taxon>
        <taxon>Bacilli</taxon>
        <taxon>Bacillales</taxon>
        <taxon>Paenibacillaceae</taxon>
        <taxon>Paenibacillus</taxon>
    </lineage>
</organism>
<dbReference type="PANTHER" id="PTHR36175">
    <property type="entry name" value="CYANOPHYCINASE"/>
    <property type="match status" value="1"/>
</dbReference>
<dbReference type="InterPro" id="IPR011811">
    <property type="entry name" value="Peptidase_S51_cyanophycinase"/>
</dbReference>
<comment type="function">
    <text evidence="2">Exopeptidase that catalyzes the hydrolytic cleavage of multi-L-arginyl-poly-L-aspartic acid (cyanophycin; a water-insoluble reserve polymer) into aspartate-arginine dipeptides.</text>
</comment>
<dbReference type="EC" id="3.4.15.6" evidence="4"/>
<reference evidence="9" key="1">
    <citation type="submission" date="2020-03" db="EMBL/GenBank/DDBJ databases">
        <title>Draft sequencing of Paenibacilllus sp. S3N08.</title>
        <authorList>
            <person name="Kim D.-U."/>
        </authorList>
    </citation>
    <scope>NUCLEOTIDE SEQUENCE</scope>
    <source>
        <strain evidence="9">S3N08</strain>
    </source>
</reference>